<dbReference type="Proteomes" id="UP000325787">
    <property type="component" value="Chromosome"/>
</dbReference>
<feature type="transmembrane region" description="Helical" evidence="2">
    <location>
        <begin position="141"/>
        <end position="160"/>
    </location>
</feature>
<keyword evidence="2" id="KW-1133">Transmembrane helix</keyword>
<feature type="region of interest" description="Disordered" evidence="1">
    <location>
        <begin position="1"/>
        <end position="134"/>
    </location>
</feature>
<gene>
    <name evidence="3" type="ORF">EKG83_02400</name>
</gene>
<accession>A0A5Q0GSK8</accession>
<evidence type="ECO:0000313" key="4">
    <source>
        <dbReference type="Proteomes" id="UP000325787"/>
    </source>
</evidence>
<dbReference type="AlphaFoldDB" id="A0A5Q0GSK8"/>
<keyword evidence="2" id="KW-0812">Transmembrane</keyword>
<feature type="compositionally biased region" description="Pro residues" evidence="1">
    <location>
        <begin position="22"/>
        <end position="37"/>
    </location>
</feature>
<evidence type="ECO:0000256" key="1">
    <source>
        <dbReference type="SAM" id="MobiDB-lite"/>
    </source>
</evidence>
<reference evidence="4" key="1">
    <citation type="journal article" date="2021" name="Curr. Microbiol.">
        <title>Complete genome of nocamycin-producing strain Saccharothrix syringae NRRL B-16468 reveals the biosynthetic potential for secondary metabolites.</title>
        <authorList>
            <person name="Mo X."/>
            <person name="Yang S."/>
        </authorList>
    </citation>
    <scope>NUCLEOTIDE SEQUENCE [LARGE SCALE GENOMIC DNA]</scope>
    <source>
        <strain evidence="4">ATCC 51364 / DSM 43886 / JCM 6844 / KCTC 9398 / NBRC 14523 / NRRL B-16468 / INA 2240</strain>
    </source>
</reference>
<dbReference type="OrthoDB" id="4749283at2"/>
<evidence type="ECO:0000313" key="3">
    <source>
        <dbReference type="EMBL" id="QFZ16464.1"/>
    </source>
</evidence>
<dbReference type="RefSeq" id="WP_033432215.1">
    <property type="nucleotide sequence ID" value="NZ_CP034550.1"/>
</dbReference>
<organism evidence="3 4">
    <name type="scientific">Saccharothrix syringae</name>
    <name type="common">Nocardiopsis syringae</name>
    <dbReference type="NCBI Taxonomy" id="103733"/>
    <lineage>
        <taxon>Bacteria</taxon>
        <taxon>Bacillati</taxon>
        <taxon>Actinomycetota</taxon>
        <taxon>Actinomycetes</taxon>
        <taxon>Pseudonocardiales</taxon>
        <taxon>Pseudonocardiaceae</taxon>
        <taxon>Saccharothrix</taxon>
    </lineage>
</organism>
<keyword evidence="4" id="KW-1185">Reference proteome</keyword>
<proteinExistence type="predicted"/>
<dbReference type="EMBL" id="CP034550">
    <property type="protein sequence ID" value="QFZ16464.1"/>
    <property type="molecule type" value="Genomic_DNA"/>
</dbReference>
<dbReference type="KEGG" id="ssyi:EKG83_02400"/>
<keyword evidence="2" id="KW-0472">Membrane</keyword>
<name>A0A5Q0GSK8_SACSY</name>
<sequence length="302" mass="30970">MTTPPNPPPGPPHQPDWNQPPQGSPAPQPGHQPPGYPQPGQTGFAAPDQAGSPQPGYAQPGFPHSGYPQAGPGDQAHAPHPPGAAQFPGQQFPGQQFPGQAPGQQFPGQQFPGQPFQGAPYPPQFPGQQLPPQRTSRGPKVLIAVVVLGIVGVVVAGLFANATGPGGADEGDCMKINSAGVTDADVEQIDCASPEAAFKVASRLGSSTDSCPDGDYVEFYERGGRRSDGYKLCLVLNAAEGDCFKQEGGIVAGKTTKVACGTPGAFKVVRVIDGRADENECESGDSAVVYSRPAGTICLTGA</sequence>
<protein>
    <submittedName>
        <fullName evidence="3">Uncharacterized protein</fullName>
    </submittedName>
</protein>
<feature type="compositionally biased region" description="Pro residues" evidence="1">
    <location>
        <begin position="1"/>
        <end position="14"/>
    </location>
</feature>
<evidence type="ECO:0000256" key="2">
    <source>
        <dbReference type="SAM" id="Phobius"/>
    </source>
</evidence>
<feature type="compositionally biased region" description="Low complexity" evidence="1">
    <location>
        <begin position="70"/>
        <end position="119"/>
    </location>
</feature>